<comment type="cofactor">
    <cofactor evidence="1">
        <name>FAD</name>
        <dbReference type="ChEBI" id="CHEBI:57692"/>
    </cofactor>
</comment>
<comment type="similarity">
    <text evidence="3">Belongs to the UbiH/COQ6 family.</text>
</comment>
<protein>
    <submittedName>
        <fullName evidence="10">2-octaprenyl-6-methoxyphenyl hydroxylase</fullName>
    </submittedName>
</protein>
<evidence type="ECO:0000313" key="10">
    <source>
        <dbReference type="EMBL" id="KJV07949.1"/>
    </source>
</evidence>
<dbReference type="InterPro" id="IPR018168">
    <property type="entry name" value="Ubi_Hdrlase_CS"/>
</dbReference>
<comment type="pathway">
    <text evidence="2">Cofactor biosynthesis; ubiquinone biosynthesis.</text>
</comment>
<evidence type="ECO:0000313" key="11">
    <source>
        <dbReference type="Proteomes" id="UP000033684"/>
    </source>
</evidence>
<dbReference type="NCBIfam" id="TIGR01988">
    <property type="entry name" value="Ubi-OHases"/>
    <property type="match status" value="1"/>
</dbReference>
<dbReference type="InterPro" id="IPR036188">
    <property type="entry name" value="FAD/NAD-bd_sf"/>
</dbReference>
<evidence type="ECO:0000256" key="8">
    <source>
        <dbReference type="ARBA" id="ARBA00065734"/>
    </source>
</evidence>
<reference evidence="10 11" key="2">
    <citation type="journal article" date="2016" name="Microb. Ecol.">
        <title>Genome Characteristics of a Novel Type I Methanotroph (Sn10-6) Isolated from a Flooded Indian Rice Field.</title>
        <authorList>
            <person name="Rahalkar M.C."/>
            <person name="Pandit P.S."/>
            <person name="Dhakephalkar P.K."/>
            <person name="Pore S."/>
            <person name="Arora P."/>
            <person name="Kapse N."/>
        </authorList>
    </citation>
    <scope>NUCLEOTIDE SEQUENCE [LARGE SCALE GENOMIC DNA]</scope>
    <source>
        <strain evidence="10 11">Sn10-6</strain>
    </source>
</reference>
<dbReference type="InterPro" id="IPR002938">
    <property type="entry name" value="FAD-bd"/>
</dbReference>
<dbReference type="RefSeq" id="WP_045777840.1">
    <property type="nucleotide sequence ID" value="NZ_LAJX01000009.1"/>
</dbReference>
<dbReference type="InterPro" id="IPR011295">
    <property type="entry name" value="UbiH"/>
</dbReference>
<evidence type="ECO:0000256" key="2">
    <source>
        <dbReference type="ARBA" id="ARBA00004749"/>
    </source>
</evidence>
<organism evidence="10 11">
    <name type="scientific">Methylocucumis oryzae</name>
    <dbReference type="NCBI Taxonomy" id="1632867"/>
    <lineage>
        <taxon>Bacteria</taxon>
        <taxon>Pseudomonadati</taxon>
        <taxon>Pseudomonadota</taxon>
        <taxon>Gammaproteobacteria</taxon>
        <taxon>Methylococcales</taxon>
        <taxon>Methylococcaceae</taxon>
        <taxon>Methylocucumis</taxon>
    </lineage>
</organism>
<comment type="subunit">
    <text evidence="8">Component of the Ubi complex metabolon, which regroups five ubiquinone biosynthesis proteins (UbiE, UbiF, UbiG, UbiH and UbiI) and two accessory factors (UbiK and the lipid-binding protein UbiJ).</text>
</comment>
<dbReference type="NCBIfam" id="NF004356">
    <property type="entry name" value="PRK05732.1"/>
    <property type="match status" value="1"/>
</dbReference>
<dbReference type="Gene3D" id="3.50.50.60">
    <property type="entry name" value="FAD/NAD(P)-binding domain"/>
    <property type="match status" value="2"/>
</dbReference>
<dbReference type="GO" id="GO:0110142">
    <property type="term" value="C:ubiquinone biosynthesis complex"/>
    <property type="evidence" value="ECO:0007669"/>
    <property type="project" value="UniProtKB-ARBA"/>
</dbReference>
<evidence type="ECO:0000256" key="5">
    <source>
        <dbReference type="ARBA" id="ARBA00022827"/>
    </source>
</evidence>
<evidence type="ECO:0000256" key="7">
    <source>
        <dbReference type="ARBA" id="ARBA00023033"/>
    </source>
</evidence>
<dbReference type="PATRIC" id="fig|1632867.3.peg.5620"/>
<feature type="domain" description="FAD-binding" evidence="9">
    <location>
        <begin position="3"/>
        <end position="348"/>
    </location>
</feature>
<dbReference type="UniPathway" id="UPA00232"/>
<sequence length="393" mass="42584">MLDYDVVIVGGGLAGMCLALALKPTGMRVALIEAENRERLLASPAGDRALALAYGTVVELNRLDCWQGVAEHACAINQIHISDRGHFGKTRLSAQHEQVPALGYVLTARALESHIADKINEANVTVLSPARVVGVMAGHDAINITLKDNSANQHLAAQVLVAADGGQSSVRQLLDIPQQCVDYQQTALVTSVKASLPHHNTAYERFTPYGPLALLPMRNNQCAVVWTRSHEQANALMMGGEADFLAELQACFGYRLGSLKLTAPRRAFPLALIRAERMVDNRCVLIGNAAHQLHPVAGQGFNLGLRDVTQLAQHLTQAYRQQHDLGSRALLTAYAKARQHDHDQVIRFTDSVVKIFSHDFLPLAAARNVGLALLDLVPAAKSMLAKKAMGYVD</sequence>
<dbReference type="GO" id="GO:0071949">
    <property type="term" value="F:FAD binding"/>
    <property type="evidence" value="ECO:0007669"/>
    <property type="project" value="InterPro"/>
</dbReference>
<evidence type="ECO:0000256" key="6">
    <source>
        <dbReference type="ARBA" id="ARBA00023002"/>
    </source>
</evidence>
<dbReference type="OrthoDB" id="9769565at2"/>
<dbReference type="PANTHER" id="PTHR43876:SF8">
    <property type="entry name" value="2-OCTAPRENYL-6-METHOXYPHENOL HYDROXYLASE"/>
    <property type="match status" value="1"/>
</dbReference>
<keyword evidence="11" id="KW-1185">Reference proteome</keyword>
<accession>A0A0F3IQR9</accession>
<dbReference type="NCBIfam" id="TIGR01984">
    <property type="entry name" value="UbiH"/>
    <property type="match status" value="1"/>
</dbReference>
<evidence type="ECO:0000256" key="1">
    <source>
        <dbReference type="ARBA" id="ARBA00001974"/>
    </source>
</evidence>
<comment type="caution">
    <text evidence="10">The sequence shown here is derived from an EMBL/GenBank/DDBJ whole genome shotgun (WGS) entry which is preliminary data.</text>
</comment>
<dbReference type="InterPro" id="IPR051205">
    <property type="entry name" value="UbiH/COQ6_monooxygenase"/>
</dbReference>
<evidence type="ECO:0000256" key="4">
    <source>
        <dbReference type="ARBA" id="ARBA00022630"/>
    </source>
</evidence>
<dbReference type="PRINTS" id="PR00420">
    <property type="entry name" value="RNGMNOXGNASE"/>
</dbReference>
<keyword evidence="5" id="KW-0274">FAD</keyword>
<dbReference type="EMBL" id="LAJX01000009">
    <property type="protein sequence ID" value="KJV07949.1"/>
    <property type="molecule type" value="Genomic_DNA"/>
</dbReference>
<gene>
    <name evidence="10" type="ORF">VZ94_01250</name>
</gene>
<dbReference type="SUPFAM" id="SSF51905">
    <property type="entry name" value="FAD/NAD(P)-binding domain"/>
    <property type="match status" value="1"/>
</dbReference>
<dbReference type="InterPro" id="IPR010971">
    <property type="entry name" value="UbiH/COQ6"/>
</dbReference>
<reference evidence="11" key="1">
    <citation type="submission" date="2015-03" db="EMBL/GenBank/DDBJ databases">
        <title>Draft genome sequence of a novel methanotroph (Sn10-6) isolated from flooded ricefield rhizosphere in India.</title>
        <authorList>
            <person name="Pandit P.S."/>
            <person name="Pore S.D."/>
            <person name="Arora P."/>
            <person name="Kapse N.G."/>
            <person name="Dhakephalkar P.K."/>
            <person name="Rahalkar M.C."/>
        </authorList>
    </citation>
    <scope>NUCLEOTIDE SEQUENCE [LARGE SCALE GENOMIC DNA]</scope>
    <source>
        <strain evidence="11">Sn10-6</strain>
    </source>
</reference>
<dbReference type="Pfam" id="PF01494">
    <property type="entry name" value="FAD_binding_3"/>
    <property type="match status" value="1"/>
</dbReference>
<dbReference type="GO" id="GO:0008681">
    <property type="term" value="F:2-octaprenyl-6-methoxyphenol hydroxylase activity"/>
    <property type="evidence" value="ECO:0007669"/>
    <property type="project" value="InterPro"/>
</dbReference>
<dbReference type="FunFam" id="3.50.50.60:FF:000021">
    <property type="entry name" value="Ubiquinone biosynthesis monooxygenase COQ6"/>
    <property type="match status" value="1"/>
</dbReference>
<dbReference type="PROSITE" id="PS01304">
    <property type="entry name" value="UBIH"/>
    <property type="match status" value="1"/>
</dbReference>
<dbReference type="AlphaFoldDB" id="A0A0F3IQR9"/>
<dbReference type="Proteomes" id="UP000033684">
    <property type="component" value="Unassembled WGS sequence"/>
</dbReference>
<dbReference type="PANTHER" id="PTHR43876">
    <property type="entry name" value="UBIQUINONE BIOSYNTHESIS MONOOXYGENASE COQ6, MITOCHONDRIAL"/>
    <property type="match status" value="1"/>
</dbReference>
<name>A0A0F3IQR9_9GAMM</name>
<keyword evidence="4" id="KW-0285">Flavoprotein</keyword>
<evidence type="ECO:0000259" key="9">
    <source>
        <dbReference type="Pfam" id="PF01494"/>
    </source>
</evidence>
<dbReference type="GO" id="GO:0006744">
    <property type="term" value="P:ubiquinone biosynthetic process"/>
    <property type="evidence" value="ECO:0007669"/>
    <property type="project" value="UniProtKB-UniPathway"/>
</dbReference>
<evidence type="ECO:0000256" key="3">
    <source>
        <dbReference type="ARBA" id="ARBA00005349"/>
    </source>
</evidence>
<proteinExistence type="inferred from homology"/>
<keyword evidence="7" id="KW-0503">Monooxygenase</keyword>
<keyword evidence="6" id="KW-0560">Oxidoreductase</keyword>